<reference evidence="1" key="1">
    <citation type="journal article" date="2012" name="PLoS ONE">
        <title>Gene sets for utilization of primary and secondary nutrition supplies in the distal gut of endangered iberian lynx.</title>
        <authorList>
            <person name="Alcaide M."/>
            <person name="Messina E."/>
            <person name="Richter M."/>
            <person name="Bargiela R."/>
            <person name="Peplies J."/>
            <person name="Huws S.A."/>
            <person name="Newbold C.J."/>
            <person name="Golyshin P.N."/>
            <person name="Simon M.A."/>
            <person name="Lopez G."/>
            <person name="Yakimov M.M."/>
            <person name="Ferrer M."/>
        </authorList>
    </citation>
    <scope>NUCLEOTIDE SEQUENCE</scope>
</reference>
<proteinExistence type="predicted"/>
<protein>
    <submittedName>
        <fullName evidence="1">Uncharacterized protein</fullName>
    </submittedName>
</protein>
<gene>
    <name evidence="1" type="ORF">EVA_01664</name>
</gene>
<dbReference type="AlphaFoldDB" id="J9H2U5"/>
<name>J9H2U5_9ZZZZ</name>
<sequence length="52" mass="6013">NGKAAAVLEAKREEIALDNPHLIAQAENYTKQVQPWYPTWELPLPFVYLEFV</sequence>
<accession>J9H2U5</accession>
<comment type="caution">
    <text evidence="1">The sequence shown here is derived from an EMBL/GenBank/DDBJ whole genome shotgun (WGS) entry which is preliminary data.</text>
</comment>
<evidence type="ECO:0000313" key="1">
    <source>
        <dbReference type="EMBL" id="EJX10223.1"/>
    </source>
</evidence>
<feature type="non-terminal residue" evidence="1">
    <location>
        <position position="1"/>
    </location>
</feature>
<organism evidence="1">
    <name type="scientific">gut metagenome</name>
    <dbReference type="NCBI Taxonomy" id="749906"/>
    <lineage>
        <taxon>unclassified sequences</taxon>
        <taxon>metagenomes</taxon>
        <taxon>organismal metagenomes</taxon>
    </lineage>
</organism>
<dbReference type="EMBL" id="AMCI01000226">
    <property type="protein sequence ID" value="EJX10223.1"/>
    <property type="molecule type" value="Genomic_DNA"/>
</dbReference>